<dbReference type="KEGG" id="moz:MoryE10_17610"/>
<dbReference type="InterPro" id="IPR005625">
    <property type="entry name" value="PepSY-ass_TM"/>
</dbReference>
<keyword evidence="1" id="KW-1133">Transmembrane helix</keyword>
<name>A0A8D4VRP1_9GAMM</name>
<keyword evidence="3" id="KW-1185">Reference proteome</keyword>
<dbReference type="PANTHER" id="PTHR34219">
    <property type="entry name" value="IRON-REGULATED INNER MEMBRANE PROTEIN-RELATED"/>
    <property type="match status" value="1"/>
</dbReference>
<dbReference type="EMBL" id="AP019782">
    <property type="protein sequence ID" value="BBL71155.1"/>
    <property type="molecule type" value="Genomic_DNA"/>
</dbReference>
<protein>
    <recommendedName>
        <fullName evidence="4">PepSY domain-containing protein</fullName>
    </recommendedName>
</protein>
<organism evidence="2 3">
    <name type="scientific">Methylogaea oryzae</name>
    <dbReference type="NCBI Taxonomy" id="1295382"/>
    <lineage>
        <taxon>Bacteria</taxon>
        <taxon>Pseudomonadati</taxon>
        <taxon>Pseudomonadota</taxon>
        <taxon>Gammaproteobacteria</taxon>
        <taxon>Methylococcales</taxon>
        <taxon>Methylococcaceae</taxon>
        <taxon>Methylogaea</taxon>
    </lineage>
</organism>
<dbReference type="AlphaFoldDB" id="A0A8D4VRP1"/>
<dbReference type="Proteomes" id="UP000824988">
    <property type="component" value="Chromosome"/>
</dbReference>
<sequence length="453" mass="51010">MFTRNNWIRCHRYLALSAGLFFALLGLTGSLSVYREALDELLNPQLVVERPGRDYASLDRIMESVRRAHPRYNGAWTLEMPRSPRGMMTAWYEAPYETLGEYYAPLMVSVNPYTAEVVASRYWGHTATTWLLDLHTQLRLDRNGWNFVGALGLLLTISVASGLYLWWPGLARLKSAFAIRRNAGVVRLAFDLHRLVGLASATVLLLLALTGVHLSYPAVLESLAGASGMGHHGNGSPDLRSTAVPNNNPVGLAAADFIARSLFRRAELRRITTPEGDAGVYRVNFRQAGELNQAHPFTVVWVDRWSGQIKAVRNPAQFTAGQAFTTWMWPLHTGEAFGATGRFIWFLTGLTPALLFASGLLCWLHRRGVVRDRPVDVAAWLSYGRRQGGRAYGVARKVIGVAVPLALQAGRRAWSVRPSPTQWSKWRRRLLASQRYGRLWRWLRGRWSFMREL</sequence>
<feature type="transmembrane region" description="Helical" evidence="1">
    <location>
        <begin position="195"/>
        <end position="216"/>
    </location>
</feature>
<evidence type="ECO:0000313" key="3">
    <source>
        <dbReference type="Proteomes" id="UP000824988"/>
    </source>
</evidence>
<feature type="transmembrane region" description="Helical" evidence="1">
    <location>
        <begin position="343"/>
        <end position="364"/>
    </location>
</feature>
<accession>A0A8D4VRP1</accession>
<keyword evidence="1" id="KW-0472">Membrane</keyword>
<feature type="transmembrane region" description="Helical" evidence="1">
    <location>
        <begin position="147"/>
        <end position="167"/>
    </location>
</feature>
<keyword evidence="1" id="KW-0812">Transmembrane</keyword>
<reference evidence="2" key="1">
    <citation type="submission" date="2019-06" db="EMBL/GenBank/DDBJ databases">
        <title>Complete genome sequence of Methylogaea oryzae strain JCM16910.</title>
        <authorList>
            <person name="Asakawa S."/>
        </authorList>
    </citation>
    <scope>NUCLEOTIDE SEQUENCE</scope>
    <source>
        <strain evidence="2">E10</strain>
    </source>
</reference>
<evidence type="ECO:0000256" key="1">
    <source>
        <dbReference type="SAM" id="Phobius"/>
    </source>
</evidence>
<dbReference type="RefSeq" id="WP_221046825.1">
    <property type="nucleotide sequence ID" value="NZ_AP019782.1"/>
</dbReference>
<gene>
    <name evidence="2" type="ORF">MoryE10_17610</name>
</gene>
<proteinExistence type="predicted"/>
<dbReference type="Pfam" id="PF03929">
    <property type="entry name" value="PepSY_TM"/>
    <property type="match status" value="1"/>
</dbReference>
<evidence type="ECO:0000313" key="2">
    <source>
        <dbReference type="EMBL" id="BBL71155.1"/>
    </source>
</evidence>
<evidence type="ECO:0008006" key="4">
    <source>
        <dbReference type="Google" id="ProtNLM"/>
    </source>
</evidence>